<name>A0A934RPC1_9BACT</name>
<dbReference type="GO" id="GO:0006633">
    <property type="term" value="P:fatty acid biosynthetic process"/>
    <property type="evidence" value="ECO:0007669"/>
    <property type="project" value="InterPro"/>
</dbReference>
<evidence type="ECO:0000256" key="3">
    <source>
        <dbReference type="ARBA" id="ARBA00023098"/>
    </source>
</evidence>
<proteinExistence type="predicted"/>
<keyword evidence="5" id="KW-1185">Reference proteome</keyword>
<dbReference type="Pfam" id="PF04336">
    <property type="entry name" value="ACP_PD"/>
    <property type="match status" value="1"/>
</dbReference>
<dbReference type="RefSeq" id="WP_200390526.1">
    <property type="nucleotide sequence ID" value="NZ_JAENIO010000005.1"/>
</dbReference>
<sequence length="205" mass="23308">MNFLAHLALAGPSDASRVGNLLGDFEKGTPASLAERHAPEIVAGILMHRQLDRHTDDHPSFRAAKLLLAPERRRFAGILLDLYFDHLLHRHWPRFHPGTAEDFIAGIHHTLERRRDWLGPNFGPLAPLLRQQNWLGSYATLPGLQLTLDRVSRRSPRFAPLREGLQDYLRQEGEIEELFLALYPDLRARANLLLGNKTLITPSFP</sequence>
<keyword evidence="2" id="KW-0378">Hydrolase</keyword>
<evidence type="ECO:0000256" key="2">
    <source>
        <dbReference type="ARBA" id="ARBA00022801"/>
    </source>
</evidence>
<dbReference type="InterPro" id="IPR007431">
    <property type="entry name" value="ACP_PD"/>
</dbReference>
<comment type="caution">
    <text evidence="4">The sequence shown here is derived from an EMBL/GenBank/DDBJ whole genome shotgun (WGS) entry which is preliminary data.</text>
</comment>
<dbReference type="PANTHER" id="PTHR38764:SF1">
    <property type="entry name" value="ACYL CARRIER PROTEIN PHOSPHODIESTERASE"/>
    <property type="match status" value="1"/>
</dbReference>
<reference evidence="4" key="1">
    <citation type="submission" date="2021-01" db="EMBL/GenBank/DDBJ databases">
        <title>Modified the classification status of verrucomicrobia.</title>
        <authorList>
            <person name="Feng X."/>
        </authorList>
    </citation>
    <scope>NUCLEOTIDE SEQUENCE</scope>
    <source>
        <strain evidence="4">KCTC 12986</strain>
    </source>
</reference>
<protein>
    <submittedName>
        <fullName evidence="4">DUF479 domain-containing protein</fullName>
    </submittedName>
</protein>
<dbReference type="Proteomes" id="UP000604083">
    <property type="component" value="Unassembled WGS sequence"/>
</dbReference>
<evidence type="ECO:0000313" key="5">
    <source>
        <dbReference type="Proteomes" id="UP000604083"/>
    </source>
</evidence>
<gene>
    <name evidence="4" type="ORF">JIN78_03400</name>
</gene>
<dbReference type="PANTHER" id="PTHR38764">
    <property type="entry name" value="ACYL CARRIER PROTEIN PHOSPHODIESTERASE"/>
    <property type="match status" value="1"/>
</dbReference>
<dbReference type="EMBL" id="JAENIO010000005">
    <property type="protein sequence ID" value="MBK1833096.1"/>
    <property type="molecule type" value="Genomic_DNA"/>
</dbReference>
<dbReference type="PIRSF" id="PIRSF011489">
    <property type="entry name" value="DUF479"/>
    <property type="match status" value="1"/>
</dbReference>
<keyword evidence="1" id="KW-0444">Lipid biosynthesis</keyword>
<evidence type="ECO:0000313" key="4">
    <source>
        <dbReference type="EMBL" id="MBK1833096.1"/>
    </source>
</evidence>
<dbReference type="AlphaFoldDB" id="A0A934RPC1"/>
<accession>A0A934RPC1</accession>
<organism evidence="4 5">
    <name type="scientific">Roseibacillus ishigakijimensis</name>
    <dbReference type="NCBI Taxonomy" id="454146"/>
    <lineage>
        <taxon>Bacteria</taxon>
        <taxon>Pseudomonadati</taxon>
        <taxon>Verrucomicrobiota</taxon>
        <taxon>Verrucomicrobiia</taxon>
        <taxon>Verrucomicrobiales</taxon>
        <taxon>Verrucomicrobiaceae</taxon>
        <taxon>Roseibacillus</taxon>
    </lineage>
</organism>
<keyword evidence="3" id="KW-0443">Lipid metabolism</keyword>
<evidence type="ECO:0000256" key="1">
    <source>
        <dbReference type="ARBA" id="ARBA00022516"/>
    </source>
</evidence>
<dbReference type="GO" id="GO:0008770">
    <property type="term" value="F:[acyl-carrier-protein] phosphodiesterase activity"/>
    <property type="evidence" value="ECO:0007669"/>
    <property type="project" value="InterPro"/>
</dbReference>